<proteinExistence type="inferred from homology"/>
<feature type="compositionally biased region" description="Polar residues" evidence="13">
    <location>
        <begin position="681"/>
        <end position="691"/>
    </location>
</feature>
<keyword evidence="3 12" id="KW-0479">Metal-binding</keyword>
<keyword evidence="5 12" id="KW-0378">Hydrolase</keyword>
<dbReference type="PANTHER" id="PTHR14732">
    <property type="entry name" value="RNA POLYMERASE II SUBUNIT B1 CTD PHOSPHATASE RPAP2-RELATED"/>
    <property type="match status" value="1"/>
</dbReference>
<keyword evidence="7 12" id="KW-0904">Protein phosphatase</keyword>
<name>A0AAW0Y103_CHEQU</name>
<evidence type="ECO:0000259" key="14">
    <source>
        <dbReference type="PROSITE" id="PS51479"/>
    </source>
</evidence>
<feature type="region of interest" description="Disordered" evidence="13">
    <location>
        <begin position="1"/>
        <end position="22"/>
    </location>
</feature>
<keyword evidence="4 12" id="KW-0863">Zinc-finger</keyword>
<evidence type="ECO:0000256" key="11">
    <source>
        <dbReference type="PROSITE-ProRule" id="PRU00812"/>
    </source>
</evidence>
<feature type="compositionally biased region" description="Basic and acidic residues" evidence="13">
    <location>
        <begin position="289"/>
        <end position="300"/>
    </location>
</feature>
<dbReference type="InterPro" id="IPR007308">
    <property type="entry name" value="Rtr1/RPAP2_dom"/>
</dbReference>
<keyword evidence="16" id="KW-1185">Reference proteome</keyword>
<feature type="domain" description="RTR1-type" evidence="14">
    <location>
        <begin position="61"/>
        <end position="143"/>
    </location>
</feature>
<dbReference type="PANTHER" id="PTHR14732:SF0">
    <property type="entry name" value="RNA POLYMERASE II SUBUNIT B1 CTD PHOSPHATASE RPAP2-RELATED"/>
    <property type="match status" value="1"/>
</dbReference>
<reference evidence="15 16" key="1">
    <citation type="journal article" date="2024" name="BMC Genomics">
        <title>Genome assembly of redclaw crayfish (Cherax quadricarinatus) provides insights into its immune adaptation and hypoxia tolerance.</title>
        <authorList>
            <person name="Liu Z."/>
            <person name="Zheng J."/>
            <person name="Li H."/>
            <person name="Fang K."/>
            <person name="Wang S."/>
            <person name="He J."/>
            <person name="Zhou D."/>
            <person name="Weng S."/>
            <person name="Chi M."/>
            <person name="Gu Z."/>
            <person name="He J."/>
            <person name="Li F."/>
            <person name="Wang M."/>
        </authorList>
    </citation>
    <scope>NUCLEOTIDE SEQUENCE [LARGE SCALE GENOMIC DNA]</scope>
    <source>
        <strain evidence="15">ZL_2023a</strain>
    </source>
</reference>
<dbReference type="EMBL" id="JARKIK010000010">
    <property type="protein sequence ID" value="KAK8749015.1"/>
    <property type="molecule type" value="Genomic_DNA"/>
</dbReference>
<sequence length="711" mass="81072">MLRQEEFLKPPDNVGSGTKKTSRRQESIIGTAELMKLSKARAQNIFLSMIEKAVTPIYFVQQARYIDPAIYDDIVTERALTGLCGYPLCSRQFTDQFGKRTYIIRNNKVYDISERRNFCSAVCYEASEIVRKQLARDPLYLRYDENKFITDVKIPKMKRLQGLSGKFIDVTGGLQTLEEEMKSFTSVSQLAEETLVTCSENTVIDDESKLEGKSENQSESKLESNPESKSERKLQSKSESKPGSKLESNPESKPESRQESKPENKSESRQESKPESRSECKPGRKPQSHKNEKGHINKDQQEAGIDINGNMEAKLEPLSSVHEVEMALREWMSFDSLREVLGDQYVRGMLEHIGRNWENYDTTLGLSLGVEAKAKYITICRKLDYEERMCEAELLRTECVVADYKPKCPLPDYQQLQKDAKQLQMKVVSFLGGSDQYEQEEEAAAHKKNKKGKVKKTDEQDDSHVVLPFIDNYSQLSWRQYIVEEKIKAYLQQIISVTYLNGLEVHRLLKALIATFDLTPKNISFKPKQWRLITIILLKMLTVRYPVILEALKSTDAVNIQKMVLSTFGLDLDYCDRILSYLTEINYIMCKNLKKEGSIQIQQDELYPNNGIIIQGECNVDKADSHDTSTSNAPSQGKHSLDQVPITTANQAVCSLNQVSTLETNTDFESAAQQDHEDVSSSKQENLSNNHQVTLESFNFKENCTDAEELD</sequence>
<dbReference type="GO" id="GO:0008420">
    <property type="term" value="F:RNA polymerase II CTD heptapeptide repeat phosphatase activity"/>
    <property type="evidence" value="ECO:0007669"/>
    <property type="project" value="UniProtKB-UniRule"/>
</dbReference>
<evidence type="ECO:0000256" key="12">
    <source>
        <dbReference type="RuleBase" id="RU367080"/>
    </source>
</evidence>
<dbReference type="InterPro" id="IPR038534">
    <property type="entry name" value="Rtr1/RPAP2_sf"/>
</dbReference>
<organism evidence="15 16">
    <name type="scientific">Cherax quadricarinatus</name>
    <name type="common">Australian red claw crayfish</name>
    <dbReference type="NCBI Taxonomy" id="27406"/>
    <lineage>
        <taxon>Eukaryota</taxon>
        <taxon>Metazoa</taxon>
        <taxon>Ecdysozoa</taxon>
        <taxon>Arthropoda</taxon>
        <taxon>Crustacea</taxon>
        <taxon>Multicrustacea</taxon>
        <taxon>Malacostraca</taxon>
        <taxon>Eumalacostraca</taxon>
        <taxon>Eucarida</taxon>
        <taxon>Decapoda</taxon>
        <taxon>Pleocyemata</taxon>
        <taxon>Astacidea</taxon>
        <taxon>Parastacoidea</taxon>
        <taxon>Parastacidae</taxon>
        <taxon>Cherax</taxon>
    </lineage>
</organism>
<dbReference type="GO" id="GO:0005737">
    <property type="term" value="C:cytoplasm"/>
    <property type="evidence" value="ECO:0007669"/>
    <property type="project" value="TreeGrafter"/>
</dbReference>
<dbReference type="GO" id="GO:0043175">
    <property type="term" value="F:RNA polymerase core enzyme binding"/>
    <property type="evidence" value="ECO:0007669"/>
    <property type="project" value="UniProtKB-UniRule"/>
</dbReference>
<dbReference type="Proteomes" id="UP001445076">
    <property type="component" value="Unassembled WGS sequence"/>
</dbReference>
<dbReference type="PROSITE" id="PS51479">
    <property type="entry name" value="ZF_RTR1"/>
    <property type="match status" value="1"/>
</dbReference>
<evidence type="ECO:0000256" key="7">
    <source>
        <dbReference type="ARBA" id="ARBA00022912"/>
    </source>
</evidence>
<keyword evidence="6 12" id="KW-0862">Zinc</keyword>
<dbReference type="EC" id="3.1.3.16" evidence="12"/>
<dbReference type="Gene3D" id="1.25.40.820">
    <property type="match status" value="1"/>
</dbReference>
<gene>
    <name evidence="15" type="ORF">OTU49_015638</name>
</gene>
<comment type="caution">
    <text evidence="15">The sequence shown here is derived from an EMBL/GenBank/DDBJ whole genome shotgun (WGS) entry which is preliminary data.</text>
</comment>
<evidence type="ECO:0000256" key="9">
    <source>
        <dbReference type="ARBA" id="ARBA00047761"/>
    </source>
</evidence>
<evidence type="ECO:0000256" key="10">
    <source>
        <dbReference type="ARBA" id="ARBA00048336"/>
    </source>
</evidence>
<comment type="catalytic activity">
    <reaction evidence="10 12">
        <text>O-phospho-L-threonyl-[protein] + H2O = L-threonyl-[protein] + phosphate</text>
        <dbReference type="Rhea" id="RHEA:47004"/>
        <dbReference type="Rhea" id="RHEA-COMP:11060"/>
        <dbReference type="Rhea" id="RHEA-COMP:11605"/>
        <dbReference type="ChEBI" id="CHEBI:15377"/>
        <dbReference type="ChEBI" id="CHEBI:30013"/>
        <dbReference type="ChEBI" id="CHEBI:43474"/>
        <dbReference type="ChEBI" id="CHEBI:61977"/>
        <dbReference type="EC" id="3.1.3.16"/>
    </reaction>
</comment>
<evidence type="ECO:0000256" key="2">
    <source>
        <dbReference type="ARBA" id="ARBA00005676"/>
    </source>
</evidence>
<accession>A0AAW0Y103</accession>
<comment type="catalytic activity">
    <reaction evidence="9 12">
        <text>O-phospho-L-seryl-[protein] + H2O = L-seryl-[protein] + phosphate</text>
        <dbReference type="Rhea" id="RHEA:20629"/>
        <dbReference type="Rhea" id="RHEA-COMP:9863"/>
        <dbReference type="Rhea" id="RHEA-COMP:11604"/>
        <dbReference type="ChEBI" id="CHEBI:15377"/>
        <dbReference type="ChEBI" id="CHEBI:29999"/>
        <dbReference type="ChEBI" id="CHEBI:43474"/>
        <dbReference type="ChEBI" id="CHEBI:83421"/>
        <dbReference type="EC" id="3.1.3.16"/>
    </reaction>
</comment>
<comment type="subcellular location">
    <subcellularLocation>
        <location evidence="1 12">Nucleus</location>
    </subcellularLocation>
</comment>
<evidence type="ECO:0000256" key="8">
    <source>
        <dbReference type="ARBA" id="ARBA00023242"/>
    </source>
</evidence>
<evidence type="ECO:0000256" key="3">
    <source>
        <dbReference type="ARBA" id="ARBA00022723"/>
    </source>
</evidence>
<protein>
    <recommendedName>
        <fullName evidence="12">RNA polymerase II subunit B1 CTD phosphatase RPAP2 homolog</fullName>
        <ecNumber evidence="12">3.1.3.16</ecNumber>
    </recommendedName>
</protein>
<feature type="region of interest" description="Disordered" evidence="13">
    <location>
        <begin position="202"/>
        <end position="300"/>
    </location>
</feature>
<comment type="function">
    <text evidence="12">Putative RNA polymerase II subunit B1 C-terminal domain (CTD) phosphatase involved in RNA polymerase II transcription regulation.</text>
</comment>
<dbReference type="GO" id="GO:0008270">
    <property type="term" value="F:zinc ion binding"/>
    <property type="evidence" value="ECO:0007669"/>
    <property type="project" value="UniProtKB-KW"/>
</dbReference>
<evidence type="ECO:0000313" key="15">
    <source>
        <dbReference type="EMBL" id="KAK8749015.1"/>
    </source>
</evidence>
<feature type="region of interest" description="Disordered" evidence="13">
    <location>
        <begin position="669"/>
        <end position="691"/>
    </location>
</feature>
<dbReference type="GO" id="GO:0005634">
    <property type="term" value="C:nucleus"/>
    <property type="evidence" value="ECO:0007669"/>
    <property type="project" value="UniProtKB-SubCell"/>
</dbReference>
<evidence type="ECO:0000313" key="16">
    <source>
        <dbReference type="Proteomes" id="UP001445076"/>
    </source>
</evidence>
<evidence type="ECO:0000256" key="5">
    <source>
        <dbReference type="ARBA" id="ARBA00022801"/>
    </source>
</evidence>
<comment type="similarity">
    <text evidence="2 11 12">Belongs to the RPAP2 family.</text>
</comment>
<evidence type="ECO:0000256" key="13">
    <source>
        <dbReference type="SAM" id="MobiDB-lite"/>
    </source>
</evidence>
<dbReference type="InterPro" id="IPR039693">
    <property type="entry name" value="Rtr1/RPAP2"/>
</dbReference>
<evidence type="ECO:0000256" key="1">
    <source>
        <dbReference type="ARBA" id="ARBA00004123"/>
    </source>
</evidence>
<evidence type="ECO:0000256" key="6">
    <source>
        <dbReference type="ARBA" id="ARBA00022833"/>
    </source>
</evidence>
<evidence type="ECO:0000256" key="4">
    <source>
        <dbReference type="ARBA" id="ARBA00022771"/>
    </source>
</evidence>
<feature type="compositionally biased region" description="Polar residues" evidence="13">
    <location>
        <begin position="628"/>
        <end position="638"/>
    </location>
</feature>
<feature type="region of interest" description="Disordered" evidence="13">
    <location>
        <begin position="622"/>
        <end position="641"/>
    </location>
</feature>
<keyword evidence="8 12" id="KW-0539">Nucleus</keyword>
<dbReference type="AlphaFoldDB" id="A0AAW0Y103"/>
<feature type="compositionally biased region" description="Basic and acidic residues" evidence="13">
    <location>
        <begin position="206"/>
        <end position="282"/>
    </location>
</feature>
<dbReference type="Pfam" id="PF04181">
    <property type="entry name" value="RPAP2_Rtr1"/>
    <property type="match status" value="1"/>
</dbReference>